<dbReference type="GO" id="GO:0003700">
    <property type="term" value="F:DNA-binding transcription factor activity"/>
    <property type="evidence" value="ECO:0007669"/>
    <property type="project" value="InterPro"/>
</dbReference>
<evidence type="ECO:0000259" key="1">
    <source>
        <dbReference type="PROSITE" id="PS50995"/>
    </source>
</evidence>
<accession>A0A2G3PJW1</accession>
<proteinExistence type="predicted"/>
<feature type="domain" description="HTH marR-type" evidence="1">
    <location>
        <begin position="6"/>
        <end position="137"/>
    </location>
</feature>
<gene>
    <name evidence="2" type="ORF">CSW57_20965</name>
</gene>
<dbReference type="SMART" id="SM00347">
    <property type="entry name" value="HTH_MARR"/>
    <property type="match status" value="1"/>
</dbReference>
<dbReference type="EMBL" id="PEBD01000010">
    <property type="protein sequence ID" value="PHV66101.1"/>
    <property type="molecule type" value="Genomic_DNA"/>
</dbReference>
<reference evidence="2 3" key="1">
    <citation type="submission" date="2017-10" db="EMBL/GenBank/DDBJ databases">
        <title>The draft genome sequence of Williamsia sp. BULT 1.1 isolated from the semi-arid grassland soils from South Africa.</title>
        <authorList>
            <person name="Kabwe M.H."/>
            <person name="Govender N."/>
            <person name="Mutseka Lunga P."/>
            <person name="Vikram S."/>
            <person name="Makhalanyane T.P."/>
        </authorList>
    </citation>
    <scope>NUCLEOTIDE SEQUENCE [LARGE SCALE GENOMIC DNA]</scope>
    <source>
        <strain evidence="2 3">BULT 1.1</strain>
    </source>
</reference>
<dbReference type="GO" id="GO:0006950">
    <property type="term" value="P:response to stress"/>
    <property type="evidence" value="ECO:0007669"/>
    <property type="project" value="TreeGrafter"/>
</dbReference>
<organism evidence="2 3">
    <name type="scientific">Williamsia marianensis</name>
    <dbReference type="NCBI Taxonomy" id="85044"/>
    <lineage>
        <taxon>Bacteria</taxon>
        <taxon>Bacillati</taxon>
        <taxon>Actinomycetota</taxon>
        <taxon>Actinomycetes</taxon>
        <taxon>Mycobacteriales</taxon>
        <taxon>Nocardiaceae</taxon>
        <taxon>Williamsia</taxon>
    </lineage>
</organism>
<dbReference type="InterPro" id="IPR039422">
    <property type="entry name" value="MarR/SlyA-like"/>
</dbReference>
<name>A0A2G3PJW1_WILMA</name>
<comment type="caution">
    <text evidence="2">The sequence shown here is derived from an EMBL/GenBank/DDBJ whole genome shotgun (WGS) entry which is preliminary data.</text>
</comment>
<dbReference type="AlphaFoldDB" id="A0A2G3PJW1"/>
<evidence type="ECO:0000313" key="3">
    <source>
        <dbReference type="Proteomes" id="UP000225108"/>
    </source>
</evidence>
<dbReference type="InterPro" id="IPR036388">
    <property type="entry name" value="WH-like_DNA-bd_sf"/>
</dbReference>
<dbReference type="PROSITE" id="PS50995">
    <property type="entry name" value="HTH_MARR_2"/>
    <property type="match status" value="1"/>
</dbReference>
<dbReference type="PANTHER" id="PTHR33164">
    <property type="entry name" value="TRANSCRIPTIONAL REGULATOR, MARR FAMILY"/>
    <property type="match status" value="1"/>
</dbReference>
<protein>
    <submittedName>
        <fullName evidence="2">MarR family transcriptional regulator</fullName>
    </submittedName>
</protein>
<dbReference type="Pfam" id="PF12802">
    <property type="entry name" value="MarR_2"/>
    <property type="match status" value="1"/>
</dbReference>
<dbReference type="PRINTS" id="PR00598">
    <property type="entry name" value="HTHMARR"/>
</dbReference>
<evidence type="ECO:0000313" key="2">
    <source>
        <dbReference type="EMBL" id="PHV66101.1"/>
    </source>
</evidence>
<dbReference type="Gene3D" id="1.10.10.10">
    <property type="entry name" value="Winged helix-like DNA-binding domain superfamily/Winged helix DNA-binding domain"/>
    <property type="match status" value="1"/>
</dbReference>
<sequence>MMGDLRDEVWRTMTSLVHSNRETWRRAVIDQTGLPFSRFRILSRLDGGPLTMKQLASAATVDAPAATVAVTELEQRGLVDRRTDPANRRSKLVSLTEAGQEMLDAARAVEDPAPSPFDTLSDDEVASLAVLLTKLAEHTRTG</sequence>
<dbReference type="InterPro" id="IPR000835">
    <property type="entry name" value="HTH_MarR-typ"/>
</dbReference>
<dbReference type="PANTHER" id="PTHR33164:SF99">
    <property type="entry name" value="MARR FAMILY REGULATORY PROTEIN"/>
    <property type="match status" value="1"/>
</dbReference>
<dbReference type="Proteomes" id="UP000225108">
    <property type="component" value="Unassembled WGS sequence"/>
</dbReference>
<dbReference type="InterPro" id="IPR036390">
    <property type="entry name" value="WH_DNA-bd_sf"/>
</dbReference>
<dbReference type="SUPFAM" id="SSF46785">
    <property type="entry name" value="Winged helix' DNA-binding domain"/>
    <property type="match status" value="1"/>
</dbReference>